<dbReference type="Proteomes" id="UP000298030">
    <property type="component" value="Unassembled WGS sequence"/>
</dbReference>
<reference evidence="2 3" key="1">
    <citation type="journal article" date="2019" name="Nat. Ecol. Evol.">
        <title>Megaphylogeny resolves global patterns of mushroom evolution.</title>
        <authorList>
            <person name="Varga T."/>
            <person name="Krizsan K."/>
            <person name="Foldi C."/>
            <person name="Dima B."/>
            <person name="Sanchez-Garcia M."/>
            <person name="Sanchez-Ramirez S."/>
            <person name="Szollosi G.J."/>
            <person name="Szarkandi J.G."/>
            <person name="Papp V."/>
            <person name="Albert L."/>
            <person name="Andreopoulos W."/>
            <person name="Angelini C."/>
            <person name="Antonin V."/>
            <person name="Barry K.W."/>
            <person name="Bougher N.L."/>
            <person name="Buchanan P."/>
            <person name="Buyck B."/>
            <person name="Bense V."/>
            <person name="Catcheside P."/>
            <person name="Chovatia M."/>
            <person name="Cooper J."/>
            <person name="Damon W."/>
            <person name="Desjardin D."/>
            <person name="Finy P."/>
            <person name="Geml J."/>
            <person name="Haridas S."/>
            <person name="Hughes K."/>
            <person name="Justo A."/>
            <person name="Karasinski D."/>
            <person name="Kautmanova I."/>
            <person name="Kiss B."/>
            <person name="Kocsube S."/>
            <person name="Kotiranta H."/>
            <person name="LaButti K.M."/>
            <person name="Lechner B.E."/>
            <person name="Liimatainen K."/>
            <person name="Lipzen A."/>
            <person name="Lukacs Z."/>
            <person name="Mihaltcheva S."/>
            <person name="Morgado L.N."/>
            <person name="Niskanen T."/>
            <person name="Noordeloos M.E."/>
            <person name="Ohm R.A."/>
            <person name="Ortiz-Santana B."/>
            <person name="Ovrebo C."/>
            <person name="Racz N."/>
            <person name="Riley R."/>
            <person name="Savchenko A."/>
            <person name="Shiryaev A."/>
            <person name="Soop K."/>
            <person name="Spirin V."/>
            <person name="Szebenyi C."/>
            <person name="Tomsovsky M."/>
            <person name="Tulloss R.E."/>
            <person name="Uehling J."/>
            <person name="Grigoriev I.V."/>
            <person name="Vagvolgyi C."/>
            <person name="Papp T."/>
            <person name="Martin F.M."/>
            <person name="Miettinen O."/>
            <person name="Hibbett D.S."/>
            <person name="Nagy L.G."/>
        </authorList>
    </citation>
    <scope>NUCLEOTIDE SEQUENCE [LARGE SCALE GENOMIC DNA]</scope>
    <source>
        <strain evidence="2 3">FP101781</strain>
    </source>
</reference>
<dbReference type="OrthoDB" id="3344688at2759"/>
<dbReference type="AlphaFoldDB" id="A0A4Y7SLC8"/>
<comment type="caution">
    <text evidence="2">The sequence shown here is derived from an EMBL/GenBank/DDBJ whole genome shotgun (WGS) entry which is preliminary data.</text>
</comment>
<gene>
    <name evidence="2" type="ORF">FA13DRAFT_1799175</name>
</gene>
<keyword evidence="3" id="KW-1185">Reference proteome</keyword>
<protein>
    <recommendedName>
        <fullName evidence="4">Fungal-type protein kinase domain-containing protein</fullName>
    </recommendedName>
</protein>
<feature type="region of interest" description="Disordered" evidence="1">
    <location>
        <begin position="218"/>
        <end position="248"/>
    </location>
</feature>
<sequence length="270" mass="29950">MVDNQSALRVLKNPEHHGRMNHIDVKYHWVCDSVNLSLVQLLSNTALPSDSNHLERHCIEGGTRVFQSLSILSSFAPEGPIPPHDYLDDLESFFFVLLSMFLMYTPDGGCVSSKKLGPSIVLSWDDPDVSTANTNNIVKDMWGMTCLALYEKFLNLICDLATDKLDLLYPDEDNDLAKIRGRPVDGDVLQPLLSQWDDHYAQVLRLFDNTIDSINASVTPTAPVPSPSPSNHSPPIVPLNPNGSKSLHKSTRIRNLCNTLPPTPPQAQQS</sequence>
<name>A0A4Y7SLC8_COPMI</name>
<accession>A0A4Y7SLC8</accession>
<evidence type="ECO:0000313" key="3">
    <source>
        <dbReference type="Proteomes" id="UP000298030"/>
    </source>
</evidence>
<proteinExistence type="predicted"/>
<organism evidence="2 3">
    <name type="scientific">Coprinellus micaceus</name>
    <name type="common">Glistening ink-cap mushroom</name>
    <name type="synonym">Coprinus micaceus</name>
    <dbReference type="NCBI Taxonomy" id="71717"/>
    <lineage>
        <taxon>Eukaryota</taxon>
        <taxon>Fungi</taxon>
        <taxon>Dikarya</taxon>
        <taxon>Basidiomycota</taxon>
        <taxon>Agaricomycotina</taxon>
        <taxon>Agaricomycetes</taxon>
        <taxon>Agaricomycetidae</taxon>
        <taxon>Agaricales</taxon>
        <taxon>Agaricineae</taxon>
        <taxon>Psathyrellaceae</taxon>
        <taxon>Coprinellus</taxon>
    </lineage>
</organism>
<evidence type="ECO:0000313" key="2">
    <source>
        <dbReference type="EMBL" id="TEB22059.1"/>
    </source>
</evidence>
<evidence type="ECO:0000256" key="1">
    <source>
        <dbReference type="SAM" id="MobiDB-lite"/>
    </source>
</evidence>
<dbReference type="EMBL" id="QPFP01000097">
    <property type="protein sequence ID" value="TEB22059.1"/>
    <property type="molecule type" value="Genomic_DNA"/>
</dbReference>
<evidence type="ECO:0008006" key="4">
    <source>
        <dbReference type="Google" id="ProtNLM"/>
    </source>
</evidence>